<reference evidence="2 3" key="1">
    <citation type="submission" date="2016-11" db="EMBL/GenBank/DDBJ databases">
        <title>Trade-off between light-utilization and light-protection in marine flavobacteria.</title>
        <authorList>
            <person name="Kumagai Y."/>
        </authorList>
    </citation>
    <scope>NUCLEOTIDE SEQUENCE [LARGE SCALE GENOMIC DNA]</scope>
    <source>
        <strain evidence="2 3">NBRC 107125</strain>
    </source>
</reference>
<dbReference type="InterPro" id="IPR008962">
    <property type="entry name" value="PapD-like_sf"/>
</dbReference>
<evidence type="ECO:0000313" key="2">
    <source>
        <dbReference type="EMBL" id="ARN73520.1"/>
    </source>
</evidence>
<keyword evidence="1" id="KW-0732">Signal</keyword>
<proteinExistence type="predicted"/>
<dbReference type="SUPFAM" id="SSF49354">
    <property type="entry name" value="PapD-like"/>
    <property type="match status" value="1"/>
</dbReference>
<dbReference type="InterPro" id="IPR013783">
    <property type="entry name" value="Ig-like_fold"/>
</dbReference>
<feature type="chain" id="PRO_5012688404" description="Pili assembly chaperone N-terminal domain-containing protein" evidence="1">
    <location>
        <begin position="31"/>
        <end position="281"/>
    </location>
</feature>
<dbReference type="Gene3D" id="2.60.40.10">
    <property type="entry name" value="Immunoglobulins"/>
    <property type="match status" value="1"/>
</dbReference>
<dbReference type="KEGG" id="osg:BST96_04935"/>
<dbReference type="Proteomes" id="UP000193450">
    <property type="component" value="Chromosome"/>
</dbReference>
<dbReference type="RefSeq" id="WP_085757631.1">
    <property type="nucleotide sequence ID" value="NZ_CP019343.1"/>
</dbReference>
<keyword evidence="3" id="KW-1185">Reference proteome</keyword>
<accession>A0A1X9N5Z7</accession>
<gene>
    <name evidence="2" type="ORF">BST96_04935</name>
</gene>
<dbReference type="EMBL" id="CP019343">
    <property type="protein sequence ID" value="ARN73520.1"/>
    <property type="molecule type" value="Genomic_DNA"/>
</dbReference>
<feature type="signal peptide" evidence="1">
    <location>
        <begin position="1"/>
        <end position="30"/>
    </location>
</feature>
<protein>
    <recommendedName>
        <fullName evidence="4">Pili assembly chaperone N-terminal domain-containing protein</fullName>
    </recommendedName>
</protein>
<dbReference type="STRING" id="716816.BST96_04935"/>
<name>A0A1X9N5Z7_9GAMM</name>
<dbReference type="AlphaFoldDB" id="A0A1X9N5Z7"/>
<sequence>MSVFTKHNFLNILPLFALLASSLFSTVANAESVLQILPTRVVLEQQRWMTVTLVNRGDEEGSYRLFMRNIRAESNGSFKEITEEDEVLEGELFADSMVRFSPRRVTVPARSKQQVRVVLRKPKGLADGEYRSHLVFRKLPKQESVLEEEQDDKMDFAFKPIVEVTIPVIVRHGKLTAEASLSDLAIREDEDDGPQVYIDIQRSGSRSLYGDLDVWWQAANGEEQRIAYAKGIAVYTPNKNRSLEIGILPDITVSGPGQLRAVFKEDAAYGGDLNAEITVKQ</sequence>
<evidence type="ECO:0008006" key="4">
    <source>
        <dbReference type="Google" id="ProtNLM"/>
    </source>
</evidence>
<evidence type="ECO:0000313" key="3">
    <source>
        <dbReference type="Proteomes" id="UP000193450"/>
    </source>
</evidence>
<dbReference type="OrthoDB" id="6658153at2"/>
<evidence type="ECO:0000256" key="1">
    <source>
        <dbReference type="SAM" id="SignalP"/>
    </source>
</evidence>
<organism evidence="2 3">
    <name type="scientific">Oceanicoccus sagamiensis</name>
    <dbReference type="NCBI Taxonomy" id="716816"/>
    <lineage>
        <taxon>Bacteria</taxon>
        <taxon>Pseudomonadati</taxon>
        <taxon>Pseudomonadota</taxon>
        <taxon>Gammaproteobacteria</taxon>
        <taxon>Cellvibrionales</taxon>
        <taxon>Spongiibacteraceae</taxon>
        <taxon>Oceanicoccus</taxon>
    </lineage>
</organism>